<keyword evidence="1" id="KW-0479">Metal-binding</keyword>
<evidence type="ECO:0000256" key="2">
    <source>
        <dbReference type="ARBA" id="ARBA00022801"/>
    </source>
</evidence>
<keyword evidence="5" id="KW-1185">Reference proteome</keyword>
<name>A0A1Y3Y1X6_9ACTN</name>
<dbReference type="GO" id="GO:0016818">
    <property type="term" value="F:hydrolase activity, acting on acid anhydrides, in phosphorus-containing anhydrides"/>
    <property type="evidence" value="ECO:0007669"/>
    <property type="project" value="InterPro"/>
</dbReference>
<dbReference type="RefSeq" id="WP_094335042.1">
    <property type="nucleotide sequence ID" value="NZ_NFIE01000004.1"/>
</dbReference>
<keyword evidence="4" id="KW-0645">Protease</keyword>
<dbReference type="OrthoDB" id="9812156at2"/>
<dbReference type="GO" id="GO:0006508">
    <property type="term" value="P:proteolysis"/>
    <property type="evidence" value="ECO:0007669"/>
    <property type="project" value="UniProtKB-KW"/>
</dbReference>
<evidence type="ECO:0000313" key="5">
    <source>
        <dbReference type="Proteomes" id="UP000195781"/>
    </source>
</evidence>
<dbReference type="AlphaFoldDB" id="A0A1Y3Y1X6"/>
<sequence length="108" mass="12283">MYTPSRNLLSFYIAGFQFWDGALALEQLKAGARLDLVPEFDNPHDPNAIAIYYEGFKLGFVPQDCNEQLAIMLFFGHGDAFECRVQQVAPDRSPWHQVRAGIYVVDSR</sequence>
<dbReference type="Pfam" id="PF08797">
    <property type="entry name" value="HIRAN"/>
    <property type="match status" value="1"/>
</dbReference>
<keyword evidence="2" id="KW-0378">Hydrolase</keyword>
<evidence type="ECO:0000256" key="1">
    <source>
        <dbReference type="ARBA" id="ARBA00022723"/>
    </source>
</evidence>
<evidence type="ECO:0000259" key="3">
    <source>
        <dbReference type="SMART" id="SM00910"/>
    </source>
</evidence>
<dbReference type="InterPro" id="IPR014905">
    <property type="entry name" value="HIRAN"/>
</dbReference>
<gene>
    <name evidence="4" type="ORF">B5G02_02460</name>
</gene>
<dbReference type="GO" id="GO:0008270">
    <property type="term" value="F:zinc ion binding"/>
    <property type="evidence" value="ECO:0007669"/>
    <property type="project" value="InterPro"/>
</dbReference>
<proteinExistence type="predicted"/>
<feature type="domain" description="HIRAN" evidence="3">
    <location>
        <begin position="6"/>
        <end position="106"/>
    </location>
</feature>
<organism evidence="4 5">
    <name type="scientific">[Collinsella] massiliensis</name>
    <dbReference type="NCBI Taxonomy" id="1232426"/>
    <lineage>
        <taxon>Bacteria</taxon>
        <taxon>Bacillati</taxon>
        <taxon>Actinomycetota</taxon>
        <taxon>Coriobacteriia</taxon>
        <taxon>Coriobacteriales</taxon>
        <taxon>Coriobacteriaceae</taxon>
        <taxon>Enorma</taxon>
    </lineage>
</organism>
<protein>
    <submittedName>
        <fullName evidence="4">Serine protease</fullName>
    </submittedName>
</protein>
<reference evidence="5" key="1">
    <citation type="submission" date="2017-04" db="EMBL/GenBank/DDBJ databases">
        <title>Function of individual gut microbiota members based on whole genome sequencing of pure cultures obtained from chicken caecum.</title>
        <authorList>
            <person name="Medvecky M."/>
            <person name="Cejkova D."/>
            <person name="Polansky O."/>
            <person name="Karasova D."/>
            <person name="Kubasova T."/>
            <person name="Cizek A."/>
            <person name="Rychlik I."/>
        </authorList>
    </citation>
    <scope>NUCLEOTIDE SEQUENCE [LARGE SCALE GENOMIC DNA]</scope>
    <source>
        <strain evidence="5">An5</strain>
    </source>
</reference>
<dbReference type="GO" id="GO:0003676">
    <property type="term" value="F:nucleic acid binding"/>
    <property type="evidence" value="ECO:0007669"/>
    <property type="project" value="InterPro"/>
</dbReference>
<dbReference type="Proteomes" id="UP000195781">
    <property type="component" value="Unassembled WGS sequence"/>
</dbReference>
<dbReference type="SMART" id="SM00910">
    <property type="entry name" value="HIRAN"/>
    <property type="match status" value="1"/>
</dbReference>
<comment type="caution">
    <text evidence="4">The sequence shown here is derived from an EMBL/GenBank/DDBJ whole genome shotgun (WGS) entry which is preliminary data.</text>
</comment>
<evidence type="ECO:0000313" key="4">
    <source>
        <dbReference type="EMBL" id="OUN89359.1"/>
    </source>
</evidence>
<dbReference type="GO" id="GO:0008233">
    <property type="term" value="F:peptidase activity"/>
    <property type="evidence" value="ECO:0007669"/>
    <property type="project" value="UniProtKB-KW"/>
</dbReference>
<dbReference type="Gene3D" id="3.30.70.2330">
    <property type="match status" value="1"/>
</dbReference>
<dbReference type="EMBL" id="NFIE01000004">
    <property type="protein sequence ID" value="OUN89359.1"/>
    <property type="molecule type" value="Genomic_DNA"/>
</dbReference>
<accession>A0A1Y3Y1X6</accession>